<sequence>MTDNQIADMIANAITHIAPEMEFDEIDRDEDLREECDLDSMDFLNLITALKKSTGVSIPETDYAQVRSYNQLQEYIQQHHQPPET</sequence>
<proteinExistence type="predicted"/>
<name>A0A3N3DUB2_9VIBR</name>
<comment type="caution">
    <text evidence="2">The sequence shown here is derived from an EMBL/GenBank/DDBJ whole genome shotgun (WGS) entry which is preliminary data.</text>
</comment>
<reference evidence="2 3" key="1">
    <citation type="submission" date="2018-11" db="EMBL/GenBank/DDBJ databases">
        <title>Vibrio ponticus strain CAIM 1751 pathogenic for the snapper Lutjanus guttatus.</title>
        <authorList>
            <person name="Soto-Rodriguez S."/>
            <person name="Lozano-Olvera R."/>
            <person name="Gomez-Gil B."/>
        </authorList>
    </citation>
    <scope>NUCLEOTIDE SEQUENCE [LARGE SCALE GENOMIC DNA]</scope>
    <source>
        <strain evidence="2 3">CAIM 1751</strain>
    </source>
</reference>
<organism evidence="2 3">
    <name type="scientific">Vibrio ponticus</name>
    <dbReference type="NCBI Taxonomy" id="265668"/>
    <lineage>
        <taxon>Bacteria</taxon>
        <taxon>Pseudomonadati</taxon>
        <taxon>Pseudomonadota</taxon>
        <taxon>Gammaproteobacteria</taxon>
        <taxon>Vibrionales</taxon>
        <taxon>Vibrionaceae</taxon>
        <taxon>Vibrio</taxon>
    </lineage>
</organism>
<protein>
    <submittedName>
        <fullName evidence="2">Acyl carrier protein</fullName>
    </submittedName>
</protein>
<feature type="domain" description="Carrier" evidence="1">
    <location>
        <begin position="1"/>
        <end position="80"/>
    </location>
</feature>
<dbReference type="EMBL" id="RKIK01000096">
    <property type="protein sequence ID" value="ROV58050.1"/>
    <property type="molecule type" value="Genomic_DNA"/>
</dbReference>
<gene>
    <name evidence="2" type="ORF">EGH82_20240</name>
</gene>
<dbReference type="InterPro" id="IPR036736">
    <property type="entry name" value="ACP-like_sf"/>
</dbReference>
<dbReference type="AlphaFoldDB" id="A0A3N3DUB2"/>
<dbReference type="Gene3D" id="1.10.1200.10">
    <property type="entry name" value="ACP-like"/>
    <property type="match status" value="1"/>
</dbReference>
<dbReference type="Pfam" id="PF00550">
    <property type="entry name" value="PP-binding"/>
    <property type="match status" value="1"/>
</dbReference>
<evidence type="ECO:0000313" key="2">
    <source>
        <dbReference type="EMBL" id="ROV58050.1"/>
    </source>
</evidence>
<dbReference type="PROSITE" id="PS50075">
    <property type="entry name" value="CARRIER"/>
    <property type="match status" value="1"/>
</dbReference>
<dbReference type="Proteomes" id="UP000278792">
    <property type="component" value="Unassembled WGS sequence"/>
</dbReference>
<dbReference type="RefSeq" id="WP_123783433.1">
    <property type="nucleotide sequence ID" value="NZ_RKIK01000096.1"/>
</dbReference>
<evidence type="ECO:0000259" key="1">
    <source>
        <dbReference type="PROSITE" id="PS50075"/>
    </source>
</evidence>
<dbReference type="SUPFAM" id="SSF47336">
    <property type="entry name" value="ACP-like"/>
    <property type="match status" value="1"/>
</dbReference>
<accession>A0A3N3DUB2</accession>
<dbReference type="InterPro" id="IPR009081">
    <property type="entry name" value="PP-bd_ACP"/>
</dbReference>
<evidence type="ECO:0000313" key="3">
    <source>
        <dbReference type="Proteomes" id="UP000278792"/>
    </source>
</evidence>